<keyword evidence="5" id="KW-0378">Hydrolase</keyword>
<keyword evidence="12" id="KW-1185">Reference proteome</keyword>
<dbReference type="AlphaFoldDB" id="A0A9P3PW01"/>
<evidence type="ECO:0000313" key="11">
    <source>
        <dbReference type="EMBL" id="GLB42589.1"/>
    </source>
</evidence>
<evidence type="ECO:0000256" key="3">
    <source>
        <dbReference type="ARBA" id="ARBA00022723"/>
    </source>
</evidence>
<accession>A0A9P3PW01</accession>
<evidence type="ECO:0000256" key="6">
    <source>
        <dbReference type="ARBA" id="ARBA00022833"/>
    </source>
</evidence>
<comment type="caution">
    <text evidence="11">The sequence shown here is derived from an EMBL/GenBank/DDBJ whole genome shotgun (WGS) entry which is preliminary data.</text>
</comment>
<dbReference type="InterPro" id="IPR008754">
    <property type="entry name" value="Peptidase_M43"/>
</dbReference>
<dbReference type="PANTHER" id="PTHR47466">
    <property type="match status" value="1"/>
</dbReference>
<evidence type="ECO:0000256" key="8">
    <source>
        <dbReference type="ARBA" id="ARBA00023157"/>
    </source>
</evidence>
<keyword evidence="7" id="KW-0482">Metalloprotease</keyword>
<gene>
    <name evidence="11" type="ORF">LshimejAT787_1200380</name>
</gene>
<dbReference type="GO" id="GO:0046872">
    <property type="term" value="F:metal ion binding"/>
    <property type="evidence" value="ECO:0007669"/>
    <property type="project" value="UniProtKB-KW"/>
</dbReference>
<dbReference type="OrthoDB" id="536211at2759"/>
<evidence type="ECO:0000259" key="10">
    <source>
        <dbReference type="Pfam" id="PF05572"/>
    </source>
</evidence>
<dbReference type="Proteomes" id="UP001063166">
    <property type="component" value="Unassembled WGS sequence"/>
</dbReference>
<dbReference type="EMBL" id="BRPK01000012">
    <property type="protein sequence ID" value="GLB42589.1"/>
    <property type="molecule type" value="Genomic_DNA"/>
</dbReference>
<evidence type="ECO:0000256" key="2">
    <source>
        <dbReference type="ARBA" id="ARBA00022670"/>
    </source>
</evidence>
<keyword evidence="8" id="KW-1015">Disulfide bond</keyword>
<feature type="domain" description="Peptidase M43 pregnancy-associated plasma-A" evidence="10">
    <location>
        <begin position="172"/>
        <end position="258"/>
    </location>
</feature>
<keyword evidence="3" id="KW-0479">Metal-binding</keyword>
<dbReference type="SUPFAM" id="SSF55486">
    <property type="entry name" value="Metalloproteases ('zincins'), catalytic domain"/>
    <property type="match status" value="1"/>
</dbReference>
<organism evidence="11 12">
    <name type="scientific">Lyophyllum shimeji</name>
    <name type="common">Hon-shimeji</name>
    <name type="synonym">Tricholoma shimeji</name>
    <dbReference type="NCBI Taxonomy" id="47721"/>
    <lineage>
        <taxon>Eukaryota</taxon>
        <taxon>Fungi</taxon>
        <taxon>Dikarya</taxon>
        <taxon>Basidiomycota</taxon>
        <taxon>Agaricomycotina</taxon>
        <taxon>Agaricomycetes</taxon>
        <taxon>Agaricomycetidae</taxon>
        <taxon>Agaricales</taxon>
        <taxon>Tricholomatineae</taxon>
        <taxon>Lyophyllaceae</taxon>
        <taxon>Lyophyllum</taxon>
    </lineage>
</organism>
<name>A0A9P3PW01_LYOSH</name>
<feature type="chain" id="PRO_5040437345" evidence="9">
    <location>
        <begin position="19"/>
        <end position="266"/>
    </location>
</feature>
<evidence type="ECO:0000256" key="5">
    <source>
        <dbReference type="ARBA" id="ARBA00022801"/>
    </source>
</evidence>
<dbReference type="CDD" id="cd04275">
    <property type="entry name" value="ZnMc_pappalysin_like"/>
    <property type="match status" value="1"/>
</dbReference>
<evidence type="ECO:0000256" key="1">
    <source>
        <dbReference type="ARBA" id="ARBA00008721"/>
    </source>
</evidence>
<evidence type="ECO:0000256" key="9">
    <source>
        <dbReference type="SAM" id="SignalP"/>
    </source>
</evidence>
<keyword evidence="2" id="KW-0645">Protease</keyword>
<reference evidence="11" key="1">
    <citation type="submission" date="2022-07" db="EMBL/GenBank/DDBJ databases">
        <title>The genome of Lyophyllum shimeji provides insight into the initial evolution of ectomycorrhizal fungal genome.</title>
        <authorList>
            <person name="Kobayashi Y."/>
            <person name="Shibata T."/>
            <person name="Hirakawa H."/>
            <person name="Shigenobu S."/>
            <person name="Nishiyama T."/>
            <person name="Yamada A."/>
            <person name="Hasebe M."/>
            <person name="Kawaguchi M."/>
        </authorList>
    </citation>
    <scope>NUCLEOTIDE SEQUENCE</scope>
    <source>
        <strain evidence="11">AT787</strain>
    </source>
</reference>
<sequence>MFVSLAFTLLLGATAALASPHNVTRRVCGTVTSDADVLRMEQDFQAKKVAVSDVKTPVTIPVLFHVVSKDSTAIGGNIPDSQIAEQIVVMNKAYGNASITWVLAGTTRTVNAVWFNTAGPDTSAQTAMKKALRQGGANVLQRLYCRLQFRNPKDDGVVILFSSVPGGTAVPYNFGQTLTHEAGHWVGLFHTFQGGCSGAGDQVDDTPSEASPAFGCPNGRDTCSSAGVDPIHNYMDYTDDVCMTEFTAGQVARLKTQIATYRGITV</sequence>
<comment type="similarity">
    <text evidence="1">Belongs to the peptidase M43B family.</text>
</comment>
<feature type="signal peptide" evidence="9">
    <location>
        <begin position="1"/>
        <end position="18"/>
    </location>
</feature>
<dbReference type="GO" id="GO:0008237">
    <property type="term" value="F:metallopeptidase activity"/>
    <property type="evidence" value="ECO:0007669"/>
    <property type="project" value="UniProtKB-KW"/>
</dbReference>
<proteinExistence type="inferred from homology"/>
<dbReference type="Pfam" id="PF05572">
    <property type="entry name" value="Peptidase_M43"/>
    <property type="match status" value="1"/>
</dbReference>
<evidence type="ECO:0000256" key="7">
    <source>
        <dbReference type="ARBA" id="ARBA00023049"/>
    </source>
</evidence>
<dbReference type="GO" id="GO:0006508">
    <property type="term" value="P:proteolysis"/>
    <property type="evidence" value="ECO:0007669"/>
    <property type="project" value="UniProtKB-KW"/>
</dbReference>
<keyword evidence="6" id="KW-0862">Zinc</keyword>
<dbReference type="PANTHER" id="PTHR47466:SF1">
    <property type="entry name" value="METALLOPROTEASE MEP1 (AFU_ORTHOLOGUE AFUA_1G07730)-RELATED"/>
    <property type="match status" value="1"/>
</dbReference>
<evidence type="ECO:0000256" key="4">
    <source>
        <dbReference type="ARBA" id="ARBA00022729"/>
    </source>
</evidence>
<protein>
    <submittedName>
        <fullName evidence="11">Pregnancy-associated plasma protein-A</fullName>
    </submittedName>
</protein>
<keyword evidence="4 9" id="KW-0732">Signal</keyword>
<evidence type="ECO:0000313" key="12">
    <source>
        <dbReference type="Proteomes" id="UP001063166"/>
    </source>
</evidence>
<dbReference type="Gene3D" id="3.40.390.10">
    <property type="entry name" value="Collagenase (Catalytic Domain)"/>
    <property type="match status" value="1"/>
</dbReference>
<dbReference type="InterPro" id="IPR024079">
    <property type="entry name" value="MetalloPept_cat_dom_sf"/>
</dbReference>